<keyword evidence="3" id="KW-1185">Reference proteome</keyword>
<evidence type="ECO:0000256" key="1">
    <source>
        <dbReference type="SAM" id="MobiDB-lite"/>
    </source>
</evidence>
<proteinExistence type="predicted"/>
<sequence>MPVASSRGTRRHAVLSSHRQFQSQLDRGQDFAEYSPRFRRLSVVLVQDASFPPGTRKPRNDNDAHWASHITSAAGLVMLLRHSRTRPSSPPICPPALVTNNDDASRTRAKPPCYRLRPPPARHAVPLFSLGPMGHGALLSIV</sequence>
<dbReference type="AlphaFoldDB" id="A0AAD9YNQ7"/>
<accession>A0AAD9YNQ7</accession>
<name>A0AAD9YNQ7_COLKA</name>
<dbReference type="EMBL" id="VYYT01000077">
    <property type="protein sequence ID" value="KAK2771751.1"/>
    <property type="molecule type" value="Genomic_DNA"/>
</dbReference>
<feature type="region of interest" description="Disordered" evidence="1">
    <location>
        <begin position="1"/>
        <end position="22"/>
    </location>
</feature>
<gene>
    <name evidence="2" type="ORF">CKAH01_14257</name>
</gene>
<protein>
    <submittedName>
        <fullName evidence="2">Uncharacterized protein</fullName>
    </submittedName>
</protein>
<feature type="region of interest" description="Disordered" evidence="1">
    <location>
        <begin position="84"/>
        <end position="116"/>
    </location>
</feature>
<dbReference type="Proteomes" id="UP001281614">
    <property type="component" value="Unassembled WGS sequence"/>
</dbReference>
<reference evidence="2" key="1">
    <citation type="submission" date="2023-02" db="EMBL/GenBank/DDBJ databases">
        <title>Colletotrichum kahawae CIFC_Que2 genome sequencing and assembly.</title>
        <authorList>
            <person name="Baroncelli R."/>
        </authorList>
    </citation>
    <scope>NUCLEOTIDE SEQUENCE</scope>
    <source>
        <strain evidence="2">CIFC_Que2</strain>
    </source>
</reference>
<evidence type="ECO:0000313" key="3">
    <source>
        <dbReference type="Proteomes" id="UP001281614"/>
    </source>
</evidence>
<organism evidence="2 3">
    <name type="scientific">Colletotrichum kahawae</name>
    <name type="common">Coffee berry disease fungus</name>
    <dbReference type="NCBI Taxonomy" id="34407"/>
    <lineage>
        <taxon>Eukaryota</taxon>
        <taxon>Fungi</taxon>
        <taxon>Dikarya</taxon>
        <taxon>Ascomycota</taxon>
        <taxon>Pezizomycotina</taxon>
        <taxon>Sordariomycetes</taxon>
        <taxon>Hypocreomycetidae</taxon>
        <taxon>Glomerellales</taxon>
        <taxon>Glomerellaceae</taxon>
        <taxon>Colletotrichum</taxon>
        <taxon>Colletotrichum gloeosporioides species complex</taxon>
    </lineage>
</organism>
<evidence type="ECO:0000313" key="2">
    <source>
        <dbReference type="EMBL" id="KAK2771751.1"/>
    </source>
</evidence>
<comment type="caution">
    <text evidence="2">The sequence shown here is derived from an EMBL/GenBank/DDBJ whole genome shotgun (WGS) entry which is preliminary data.</text>
</comment>